<organism evidence="1 2">
    <name type="scientific">Candidatus Methylobacter favarea</name>
    <dbReference type="NCBI Taxonomy" id="2707345"/>
    <lineage>
        <taxon>Bacteria</taxon>
        <taxon>Pseudomonadati</taxon>
        <taxon>Pseudomonadota</taxon>
        <taxon>Gammaproteobacteria</taxon>
        <taxon>Methylococcales</taxon>
        <taxon>Methylococcaceae</taxon>
        <taxon>Methylobacter</taxon>
    </lineage>
</organism>
<proteinExistence type="predicted"/>
<protein>
    <submittedName>
        <fullName evidence="1">Uncharacterized protein</fullName>
    </submittedName>
</protein>
<reference evidence="1 2" key="1">
    <citation type="submission" date="2020-02" db="EMBL/GenBank/DDBJ databases">
        <authorList>
            <person name="Hogendoorn C."/>
        </authorList>
    </citation>
    <scope>NUCLEOTIDE SEQUENCE [LARGE SCALE GENOMIC DNA]</scope>
    <source>
        <strain evidence="1">METHB21</strain>
    </source>
</reference>
<dbReference type="AlphaFoldDB" id="A0A8S0X156"/>
<dbReference type="EMBL" id="CADCXN010000062">
    <property type="protein sequence ID" value="CAA9891048.1"/>
    <property type="molecule type" value="Genomic_DNA"/>
</dbReference>
<name>A0A8S0X156_9GAMM</name>
<evidence type="ECO:0000313" key="2">
    <source>
        <dbReference type="Proteomes" id="UP000494216"/>
    </source>
</evidence>
<evidence type="ECO:0000313" key="1">
    <source>
        <dbReference type="EMBL" id="CAA9891048.1"/>
    </source>
</evidence>
<dbReference type="Proteomes" id="UP000494216">
    <property type="component" value="Unassembled WGS sequence"/>
</dbReference>
<comment type="caution">
    <text evidence="1">The sequence shown here is derived from an EMBL/GenBank/DDBJ whole genome shotgun (WGS) entry which is preliminary data.</text>
</comment>
<accession>A0A8S0X156</accession>
<sequence>MLKSHGNSSIQVIVNGQVYRNQSVAAYYDGIANLKSQVRQSFSPWQQDYDRVIYGLLPNCKPSFYRN</sequence>
<keyword evidence="2" id="KW-1185">Reference proteome</keyword>
<gene>
    <name evidence="1" type="ORF">METHB2_330001</name>
</gene>